<dbReference type="InterPro" id="IPR003388">
    <property type="entry name" value="Reticulon"/>
</dbReference>
<name>A0A2U1MP45_ARTAN</name>
<evidence type="ECO:0000256" key="3">
    <source>
        <dbReference type="ARBA" id="ARBA00022824"/>
    </source>
</evidence>
<dbReference type="GO" id="GO:0005789">
    <property type="term" value="C:endoplasmic reticulum membrane"/>
    <property type="evidence" value="ECO:0007669"/>
    <property type="project" value="UniProtKB-SubCell"/>
</dbReference>
<accession>A0A2U1MP45</accession>
<dbReference type="Proteomes" id="UP000245207">
    <property type="component" value="Unassembled WGS sequence"/>
</dbReference>
<dbReference type="PANTHER" id="PTHR10994:SF145">
    <property type="entry name" value="RETICULON-LIKE PROTEIN B13"/>
    <property type="match status" value="1"/>
</dbReference>
<feature type="transmembrane region" description="Helical" evidence="6">
    <location>
        <begin position="34"/>
        <end position="53"/>
    </location>
</feature>
<evidence type="ECO:0000256" key="4">
    <source>
        <dbReference type="ARBA" id="ARBA00022989"/>
    </source>
</evidence>
<proteinExistence type="predicted"/>
<dbReference type="InterPro" id="IPR045064">
    <property type="entry name" value="Reticulon-like"/>
</dbReference>
<evidence type="ECO:0000256" key="2">
    <source>
        <dbReference type="ARBA" id="ARBA00022692"/>
    </source>
</evidence>
<keyword evidence="5 6" id="KW-0472">Membrane</keyword>
<reference evidence="8 9" key="1">
    <citation type="journal article" date="2018" name="Mol. Plant">
        <title>The genome of Artemisia annua provides insight into the evolution of Asteraceae family and artemisinin biosynthesis.</title>
        <authorList>
            <person name="Shen Q."/>
            <person name="Zhang L."/>
            <person name="Liao Z."/>
            <person name="Wang S."/>
            <person name="Yan T."/>
            <person name="Shi P."/>
            <person name="Liu M."/>
            <person name="Fu X."/>
            <person name="Pan Q."/>
            <person name="Wang Y."/>
            <person name="Lv Z."/>
            <person name="Lu X."/>
            <person name="Zhang F."/>
            <person name="Jiang W."/>
            <person name="Ma Y."/>
            <person name="Chen M."/>
            <person name="Hao X."/>
            <person name="Li L."/>
            <person name="Tang Y."/>
            <person name="Lv G."/>
            <person name="Zhou Y."/>
            <person name="Sun X."/>
            <person name="Brodelius P.E."/>
            <person name="Rose J.K.C."/>
            <person name="Tang K."/>
        </authorList>
    </citation>
    <scope>NUCLEOTIDE SEQUENCE [LARGE SCALE GENOMIC DNA]</scope>
    <source>
        <strain evidence="9">cv. Huhao1</strain>
        <tissue evidence="8">Leaf</tissue>
    </source>
</reference>
<evidence type="ECO:0000256" key="1">
    <source>
        <dbReference type="ARBA" id="ARBA00004477"/>
    </source>
</evidence>
<dbReference type="Pfam" id="PF02453">
    <property type="entry name" value="Reticulon"/>
    <property type="match status" value="1"/>
</dbReference>
<dbReference type="OrthoDB" id="567788at2759"/>
<feature type="transmembrane region" description="Helical" evidence="6">
    <location>
        <begin position="59"/>
        <end position="78"/>
    </location>
</feature>
<dbReference type="STRING" id="35608.A0A2U1MP45"/>
<evidence type="ECO:0000256" key="5">
    <source>
        <dbReference type="ARBA" id="ARBA00023136"/>
    </source>
</evidence>
<feature type="domain" description="Reticulon" evidence="7">
    <location>
        <begin position="23"/>
        <end position="217"/>
    </location>
</feature>
<dbReference type="AlphaFoldDB" id="A0A2U1MP45"/>
<protein>
    <recommendedName>
        <fullName evidence="6">Reticulon-like protein</fullName>
    </recommendedName>
</protein>
<organism evidence="8 9">
    <name type="scientific">Artemisia annua</name>
    <name type="common">Sweet wormwood</name>
    <dbReference type="NCBI Taxonomy" id="35608"/>
    <lineage>
        <taxon>Eukaryota</taxon>
        <taxon>Viridiplantae</taxon>
        <taxon>Streptophyta</taxon>
        <taxon>Embryophyta</taxon>
        <taxon>Tracheophyta</taxon>
        <taxon>Spermatophyta</taxon>
        <taxon>Magnoliopsida</taxon>
        <taxon>eudicotyledons</taxon>
        <taxon>Gunneridae</taxon>
        <taxon>Pentapetalae</taxon>
        <taxon>asterids</taxon>
        <taxon>campanulids</taxon>
        <taxon>Asterales</taxon>
        <taxon>Asteraceae</taxon>
        <taxon>Asteroideae</taxon>
        <taxon>Anthemideae</taxon>
        <taxon>Artemisiinae</taxon>
        <taxon>Artemisia</taxon>
    </lineage>
</organism>
<keyword evidence="2 6" id="KW-0812">Transmembrane</keyword>
<keyword evidence="3 6" id="KW-0256">Endoplasmic reticulum</keyword>
<evidence type="ECO:0000256" key="6">
    <source>
        <dbReference type="RuleBase" id="RU363132"/>
    </source>
</evidence>
<dbReference type="EMBL" id="PKPP01004730">
    <property type="protein sequence ID" value="PWA63002.1"/>
    <property type="molecule type" value="Genomic_DNA"/>
</dbReference>
<dbReference type="PROSITE" id="PS50845">
    <property type="entry name" value="RETICULON"/>
    <property type="match status" value="1"/>
</dbReference>
<comment type="subcellular location">
    <subcellularLocation>
        <location evidence="1 6">Endoplasmic reticulum membrane</location>
        <topology evidence="1 6">Multi-pass membrane protein</topology>
    </subcellularLocation>
</comment>
<evidence type="ECO:0000313" key="9">
    <source>
        <dbReference type="Proteomes" id="UP000245207"/>
    </source>
</evidence>
<feature type="transmembrane region" description="Helical" evidence="6">
    <location>
        <begin position="147"/>
        <end position="165"/>
    </location>
</feature>
<dbReference type="PANTHER" id="PTHR10994">
    <property type="entry name" value="RETICULON"/>
    <property type="match status" value="1"/>
</dbReference>
<keyword evidence="9" id="KW-1185">Reference proteome</keyword>
<feature type="transmembrane region" description="Helical" evidence="6">
    <location>
        <begin position="123"/>
        <end position="141"/>
    </location>
</feature>
<keyword evidence="4 6" id="KW-1133">Transmembrane helix</keyword>
<comment type="caution">
    <text evidence="8">The sequence shown here is derived from an EMBL/GenBank/DDBJ whole genome shotgun (WGS) entry which is preliminary data.</text>
</comment>
<dbReference type="GO" id="GO:0009617">
    <property type="term" value="P:response to bacterium"/>
    <property type="evidence" value="ECO:0007669"/>
    <property type="project" value="InterPro"/>
</dbReference>
<sequence length="217" mass="25183">MSDAAQHDHTPSSTVHQDNVYSVKDIIMWRRKRMSVGVVAVATLFWVVMEVYRFNFLTVASWTAMFLFSSLFAWANIYRIIYKEDPSMSGLGISESTANEMVKLIRETSEEGLRWMFKAGAQSEWYVFAATVVGLWILSKIGELTDLITLVFIGTVVGMTLPVIWHKYDYKIREYGKRLQMQSKRFYSMIDERVVQKIKNKLNANSPRVEIKEKKVE</sequence>
<evidence type="ECO:0000259" key="7">
    <source>
        <dbReference type="PROSITE" id="PS50845"/>
    </source>
</evidence>
<gene>
    <name evidence="8" type="ORF">CTI12_AA355150</name>
</gene>
<evidence type="ECO:0000313" key="8">
    <source>
        <dbReference type="EMBL" id="PWA63002.1"/>
    </source>
</evidence>